<keyword evidence="5 7" id="KW-0472">Membrane</keyword>
<comment type="similarity">
    <text evidence="2">Belongs to the ADIPOR family.</text>
</comment>
<dbReference type="GO" id="GO:0038023">
    <property type="term" value="F:signaling receptor activity"/>
    <property type="evidence" value="ECO:0007669"/>
    <property type="project" value="TreeGrafter"/>
</dbReference>
<keyword evidence="4 7" id="KW-1133">Transmembrane helix</keyword>
<dbReference type="InterPro" id="IPR004254">
    <property type="entry name" value="AdipoR/HlyIII-related"/>
</dbReference>
<feature type="transmembrane region" description="Helical" evidence="7">
    <location>
        <begin position="315"/>
        <end position="336"/>
    </location>
</feature>
<dbReference type="PANTHER" id="PTHR20855">
    <property type="entry name" value="ADIPOR/PROGESTIN RECEPTOR-RELATED"/>
    <property type="match status" value="1"/>
</dbReference>
<evidence type="ECO:0000256" key="1">
    <source>
        <dbReference type="ARBA" id="ARBA00004141"/>
    </source>
</evidence>
<feature type="transmembrane region" description="Helical" evidence="7">
    <location>
        <begin position="155"/>
        <end position="174"/>
    </location>
</feature>
<evidence type="ECO:0000256" key="2">
    <source>
        <dbReference type="ARBA" id="ARBA00007018"/>
    </source>
</evidence>
<evidence type="ECO:0000256" key="3">
    <source>
        <dbReference type="ARBA" id="ARBA00022692"/>
    </source>
</evidence>
<accession>A0AAD9V0B0</accession>
<evidence type="ECO:0000313" key="8">
    <source>
        <dbReference type="EMBL" id="KAK2556501.1"/>
    </source>
</evidence>
<dbReference type="GO" id="GO:0046872">
    <property type="term" value="F:metal ion binding"/>
    <property type="evidence" value="ECO:0007669"/>
    <property type="project" value="UniProtKB-KW"/>
</dbReference>
<feature type="transmembrane region" description="Helical" evidence="7">
    <location>
        <begin position="121"/>
        <end position="143"/>
    </location>
</feature>
<dbReference type="EMBL" id="JARQWQ010000055">
    <property type="protein sequence ID" value="KAK2556501.1"/>
    <property type="molecule type" value="Genomic_DNA"/>
</dbReference>
<evidence type="ECO:0000256" key="6">
    <source>
        <dbReference type="PIRSR" id="PIRSR604254-1"/>
    </source>
</evidence>
<keyword evidence="6" id="KW-0479">Metal-binding</keyword>
<keyword evidence="8" id="KW-0675">Receptor</keyword>
<reference evidence="8" key="2">
    <citation type="journal article" date="2023" name="Science">
        <title>Genomic signatures of disease resistance in endangered staghorn corals.</title>
        <authorList>
            <person name="Vollmer S.V."/>
            <person name="Selwyn J.D."/>
            <person name="Despard B.A."/>
            <person name="Roesel C.L."/>
        </authorList>
    </citation>
    <scope>NUCLEOTIDE SEQUENCE</scope>
    <source>
        <strain evidence="8">K2</strain>
    </source>
</reference>
<feature type="transmembrane region" description="Helical" evidence="7">
    <location>
        <begin position="53"/>
        <end position="72"/>
    </location>
</feature>
<dbReference type="PANTHER" id="PTHR20855:SF143">
    <property type="entry name" value="MEMBRANE PROGESTIN RECEPTOR EPSILON"/>
    <property type="match status" value="1"/>
</dbReference>
<keyword evidence="9" id="KW-1185">Reference proteome</keyword>
<name>A0AAD9V0B0_ACRCE</name>
<feature type="transmembrane region" description="Helical" evidence="7">
    <location>
        <begin position="186"/>
        <end position="205"/>
    </location>
</feature>
<proteinExistence type="inferred from homology"/>
<comment type="caution">
    <text evidence="8">The sequence shown here is derived from an EMBL/GenBank/DDBJ whole genome shotgun (WGS) entry which is preliminary data.</text>
</comment>
<organism evidence="8 9">
    <name type="scientific">Acropora cervicornis</name>
    <name type="common">Staghorn coral</name>
    <dbReference type="NCBI Taxonomy" id="6130"/>
    <lineage>
        <taxon>Eukaryota</taxon>
        <taxon>Metazoa</taxon>
        <taxon>Cnidaria</taxon>
        <taxon>Anthozoa</taxon>
        <taxon>Hexacorallia</taxon>
        <taxon>Scleractinia</taxon>
        <taxon>Astrocoeniina</taxon>
        <taxon>Acroporidae</taxon>
        <taxon>Acropora</taxon>
    </lineage>
</organism>
<evidence type="ECO:0000256" key="7">
    <source>
        <dbReference type="SAM" id="Phobius"/>
    </source>
</evidence>
<keyword evidence="3 7" id="KW-0812">Transmembrane</keyword>
<reference evidence="8" key="1">
    <citation type="journal article" date="2023" name="G3 (Bethesda)">
        <title>Whole genome assembly and annotation of the endangered Caribbean coral Acropora cervicornis.</title>
        <authorList>
            <person name="Selwyn J.D."/>
            <person name="Vollmer S.V."/>
        </authorList>
    </citation>
    <scope>NUCLEOTIDE SEQUENCE</scope>
    <source>
        <strain evidence="8">K2</strain>
    </source>
</reference>
<dbReference type="Proteomes" id="UP001249851">
    <property type="component" value="Unassembled WGS sequence"/>
</dbReference>
<feature type="binding site" evidence="6">
    <location>
        <position position="271"/>
    </location>
    <ligand>
        <name>Zn(2+)</name>
        <dbReference type="ChEBI" id="CHEBI:29105"/>
    </ligand>
</feature>
<sequence length="347" mass="39617">MATDKDDNSKRLQEDCEIPKSFRYPFIKSGYRPVYSTPWQCFKSLFYINNETFNIWSHLLTASFFAVRYTMVVYHQAYSFSDPFIWPLLSSAIGTLTMYFTSSIAHLFCCMSEKGCKTCFFFDYAAISVYTFTSGQAMFFYIRPLNTNWMIFQSPLLYMSLAAIFSFLTTYGCCQTGALVNRFSAFLRVLPVLAAWINSILPFIACLTLCSCHASSTSCTSFSACHSVSVDYFIRHVICAVLAGFMYSTRLPERLLPGRFDLIGNSHHFLHIFAALGTEFAFKIIEFDTLNKNVWEKREDTLQGITTEISLFNTVGAAISVMIINAGMALWFSRALRDNNSQKRKLR</sequence>
<protein>
    <submittedName>
        <fullName evidence="8">Membrane progestin receptor gamma-A</fullName>
    </submittedName>
</protein>
<evidence type="ECO:0000256" key="5">
    <source>
        <dbReference type="ARBA" id="ARBA00023136"/>
    </source>
</evidence>
<evidence type="ECO:0000256" key="4">
    <source>
        <dbReference type="ARBA" id="ARBA00022989"/>
    </source>
</evidence>
<evidence type="ECO:0000313" key="9">
    <source>
        <dbReference type="Proteomes" id="UP001249851"/>
    </source>
</evidence>
<comment type="subcellular location">
    <subcellularLocation>
        <location evidence="1">Membrane</location>
        <topology evidence="1">Multi-pass membrane protein</topology>
    </subcellularLocation>
</comment>
<gene>
    <name evidence="8" type="ORF">P5673_021395</name>
</gene>
<dbReference type="Pfam" id="PF03006">
    <property type="entry name" value="HlyIII"/>
    <property type="match status" value="1"/>
</dbReference>
<keyword evidence="6" id="KW-0862">Zinc</keyword>
<feature type="binding site" evidence="6">
    <location>
        <position position="267"/>
    </location>
    <ligand>
        <name>Zn(2+)</name>
        <dbReference type="ChEBI" id="CHEBI:29105"/>
    </ligand>
</feature>
<feature type="binding site" evidence="6">
    <location>
        <position position="106"/>
    </location>
    <ligand>
        <name>Zn(2+)</name>
        <dbReference type="ChEBI" id="CHEBI:29105"/>
    </ligand>
</feature>
<dbReference type="AlphaFoldDB" id="A0AAD9V0B0"/>
<feature type="transmembrane region" description="Helical" evidence="7">
    <location>
        <begin position="84"/>
        <end position="109"/>
    </location>
</feature>
<dbReference type="GO" id="GO:0016020">
    <property type="term" value="C:membrane"/>
    <property type="evidence" value="ECO:0007669"/>
    <property type="project" value="UniProtKB-SubCell"/>
</dbReference>